<gene>
    <name evidence="1" type="ORF">EDB81DRAFT_882413</name>
</gene>
<evidence type="ECO:0000313" key="2">
    <source>
        <dbReference type="Proteomes" id="UP000738349"/>
    </source>
</evidence>
<sequence length="328" mass="37231">MTSESDRRAFDANKQRTYLGSNEQLWPSRLDAGYYAEWNCSTGDAQLLDPRCPSGGFHSFYNHYLTWWNYPDAPIDFELQDQSLRKTMHVWPEVKEQDDSWAFTTHAATAVMQDSMQDFHAKALWRLYMDRPSPFPFPGNLYSAKTKNFEVETRIPAVRTTCASHGVANISLESLNLRFPMLPEFQDVGSLGLVLFFNRTVDEGLPNLNLATCSIDARWAQGLSVIQASLPNRLIQHEFVDGRVHNTVFSWLMGKADRYLGPLLIHPKSSRRLATIRLMPSWYELISPVISSMPTESGGSSTTTENQTALERVLDVSLMGTVHYLAQL</sequence>
<proteinExistence type="predicted"/>
<dbReference type="AlphaFoldDB" id="A0A9P9J8J8"/>
<name>A0A9P9J8J8_9HYPO</name>
<dbReference type="Proteomes" id="UP000738349">
    <property type="component" value="Unassembled WGS sequence"/>
</dbReference>
<protein>
    <submittedName>
        <fullName evidence="1">Uncharacterized protein</fullName>
    </submittedName>
</protein>
<dbReference type="EMBL" id="JAGMUV010000006">
    <property type="protein sequence ID" value="KAH7153476.1"/>
    <property type="molecule type" value="Genomic_DNA"/>
</dbReference>
<dbReference type="OrthoDB" id="5342924at2759"/>
<evidence type="ECO:0000313" key="1">
    <source>
        <dbReference type="EMBL" id="KAH7153476.1"/>
    </source>
</evidence>
<comment type="caution">
    <text evidence="1">The sequence shown here is derived from an EMBL/GenBank/DDBJ whole genome shotgun (WGS) entry which is preliminary data.</text>
</comment>
<keyword evidence="2" id="KW-1185">Reference proteome</keyword>
<organism evidence="1 2">
    <name type="scientific">Dactylonectria macrodidyma</name>
    <dbReference type="NCBI Taxonomy" id="307937"/>
    <lineage>
        <taxon>Eukaryota</taxon>
        <taxon>Fungi</taxon>
        <taxon>Dikarya</taxon>
        <taxon>Ascomycota</taxon>
        <taxon>Pezizomycotina</taxon>
        <taxon>Sordariomycetes</taxon>
        <taxon>Hypocreomycetidae</taxon>
        <taxon>Hypocreales</taxon>
        <taxon>Nectriaceae</taxon>
        <taxon>Dactylonectria</taxon>
    </lineage>
</organism>
<reference evidence="1" key="1">
    <citation type="journal article" date="2021" name="Nat. Commun.">
        <title>Genetic determinants of endophytism in the Arabidopsis root mycobiome.</title>
        <authorList>
            <person name="Mesny F."/>
            <person name="Miyauchi S."/>
            <person name="Thiergart T."/>
            <person name="Pickel B."/>
            <person name="Atanasova L."/>
            <person name="Karlsson M."/>
            <person name="Huettel B."/>
            <person name="Barry K.W."/>
            <person name="Haridas S."/>
            <person name="Chen C."/>
            <person name="Bauer D."/>
            <person name="Andreopoulos W."/>
            <person name="Pangilinan J."/>
            <person name="LaButti K."/>
            <person name="Riley R."/>
            <person name="Lipzen A."/>
            <person name="Clum A."/>
            <person name="Drula E."/>
            <person name="Henrissat B."/>
            <person name="Kohler A."/>
            <person name="Grigoriev I.V."/>
            <person name="Martin F.M."/>
            <person name="Hacquard S."/>
        </authorList>
    </citation>
    <scope>NUCLEOTIDE SEQUENCE</scope>
    <source>
        <strain evidence="1">MPI-CAGE-AT-0147</strain>
    </source>
</reference>
<accession>A0A9P9J8J8</accession>